<evidence type="ECO:0000256" key="9">
    <source>
        <dbReference type="RuleBase" id="RU361193"/>
    </source>
</evidence>
<evidence type="ECO:0000256" key="6">
    <source>
        <dbReference type="PIRSR" id="PIRSR601382-1"/>
    </source>
</evidence>
<dbReference type="InterPro" id="IPR001382">
    <property type="entry name" value="Glyco_hydro_47"/>
</dbReference>
<dbReference type="InterPro" id="IPR012341">
    <property type="entry name" value="6hp_glycosidase-like_sf"/>
</dbReference>
<evidence type="ECO:0000256" key="1">
    <source>
        <dbReference type="ARBA" id="ARBA00001913"/>
    </source>
</evidence>
<dbReference type="PANTHER" id="PTHR11742">
    <property type="entry name" value="MANNOSYL-OLIGOSACCHARIDE ALPHA-1,2-MANNOSIDASE-RELATED"/>
    <property type="match status" value="1"/>
</dbReference>
<dbReference type="GO" id="GO:0036503">
    <property type="term" value="P:ERAD pathway"/>
    <property type="evidence" value="ECO:0007669"/>
    <property type="project" value="UniProtKB-ARBA"/>
</dbReference>
<evidence type="ECO:0000313" key="11">
    <source>
        <dbReference type="EMBL" id="KPI35942.1"/>
    </source>
</evidence>
<dbReference type="PANTHER" id="PTHR11742:SF89">
    <property type="entry name" value="ALPHA-1,2-MANNOSIDASE"/>
    <property type="match status" value="1"/>
</dbReference>
<dbReference type="UniPathway" id="UPA00378"/>
<dbReference type="InterPro" id="IPR050749">
    <property type="entry name" value="Glycosyl_Hydrolase_47"/>
</dbReference>
<dbReference type="Gene3D" id="1.50.10.10">
    <property type="match status" value="1"/>
</dbReference>
<name>A0A0N1GYT2_9EURO</name>
<reference evidence="11 12" key="1">
    <citation type="submission" date="2015-06" db="EMBL/GenBank/DDBJ databases">
        <title>Draft genome of the ant-associated black yeast Phialophora attae CBS 131958.</title>
        <authorList>
            <person name="Moreno L.F."/>
            <person name="Stielow B.J."/>
            <person name="de Hoog S."/>
            <person name="Vicente V.A."/>
            <person name="Weiss V.A."/>
            <person name="de Vries M."/>
            <person name="Cruz L.M."/>
            <person name="Souza E.M."/>
        </authorList>
    </citation>
    <scope>NUCLEOTIDE SEQUENCE [LARGE SCALE GENOMIC DNA]</scope>
    <source>
        <strain evidence="11 12">CBS 131958</strain>
    </source>
</reference>
<organism evidence="11 12">
    <name type="scientific">Cyphellophora attinorum</name>
    <dbReference type="NCBI Taxonomy" id="1664694"/>
    <lineage>
        <taxon>Eukaryota</taxon>
        <taxon>Fungi</taxon>
        <taxon>Dikarya</taxon>
        <taxon>Ascomycota</taxon>
        <taxon>Pezizomycotina</taxon>
        <taxon>Eurotiomycetes</taxon>
        <taxon>Chaetothyriomycetidae</taxon>
        <taxon>Chaetothyriales</taxon>
        <taxon>Cyphellophoraceae</taxon>
        <taxon>Cyphellophora</taxon>
    </lineage>
</organism>
<dbReference type="GO" id="GO:0005783">
    <property type="term" value="C:endoplasmic reticulum"/>
    <property type="evidence" value="ECO:0007669"/>
    <property type="project" value="TreeGrafter"/>
</dbReference>
<dbReference type="RefSeq" id="XP_017995905.1">
    <property type="nucleotide sequence ID" value="XM_018139196.1"/>
</dbReference>
<dbReference type="STRING" id="1664694.A0A0N1GYT2"/>
<evidence type="ECO:0000256" key="8">
    <source>
        <dbReference type="PIRSR" id="PIRSR601382-3"/>
    </source>
</evidence>
<feature type="active site" description="Proton donor" evidence="6">
    <location>
        <position position="161"/>
    </location>
</feature>
<feature type="disulfide bond" evidence="8">
    <location>
        <begin position="366"/>
        <end position="395"/>
    </location>
</feature>
<evidence type="ECO:0000256" key="2">
    <source>
        <dbReference type="ARBA" id="ARBA00004922"/>
    </source>
</evidence>
<feature type="signal peptide" evidence="10">
    <location>
        <begin position="1"/>
        <end position="23"/>
    </location>
</feature>
<keyword evidence="5 8" id="KW-1015">Disulfide bond</keyword>
<keyword evidence="7" id="KW-0479">Metal-binding</keyword>
<comment type="cofactor">
    <cofactor evidence="1 7">
        <name>Ca(2+)</name>
        <dbReference type="ChEBI" id="CHEBI:29108"/>
    </cofactor>
</comment>
<dbReference type="EC" id="3.2.1.-" evidence="9"/>
<dbReference type="VEuPathDB" id="FungiDB:AB675_10425"/>
<evidence type="ECO:0000256" key="4">
    <source>
        <dbReference type="ARBA" id="ARBA00022801"/>
    </source>
</evidence>
<dbReference type="GO" id="GO:0005509">
    <property type="term" value="F:calcium ion binding"/>
    <property type="evidence" value="ECO:0007669"/>
    <property type="project" value="InterPro"/>
</dbReference>
<feature type="binding site" evidence="7">
    <location>
        <position position="517"/>
    </location>
    <ligand>
        <name>Ca(2+)</name>
        <dbReference type="ChEBI" id="CHEBI:29108"/>
    </ligand>
</feature>
<evidence type="ECO:0000256" key="5">
    <source>
        <dbReference type="ARBA" id="ARBA00023157"/>
    </source>
</evidence>
<dbReference type="Pfam" id="PF01532">
    <property type="entry name" value="Glyco_hydro_47"/>
    <property type="match status" value="2"/>
</dbReference>
<evidence type="ECO:0000256" key="7">
    <source>
        <dbReference type="PIRSR" id="PIRSR601382-2"/>
    </source>
</evidence>
<keyword evidence="12" id="KW-1185">Reference proteome</keyword>
<keyword evidence="10" id="KW-0732">Signal</keyword>
<dbReference type="GO" id="GO:0005975">
    <property type="term" value="P:carbohydrate metabolic process"/>
    <property type="evidence" value="ECO:0007669"/>
    <property type="project" value="InterPro"/>
</dbReference>
<sequence>MILAPAGIVGSILLVLNAQLGLTKVVFSPSSYDWSDYKYKHALSSTMQLPEGTPVGIPTVQFAFPAESAQESATRKTRQKAVLDTFTKGWASYWGYAWKRDELAPLSGTGKDTFGGWAATLVDALDTLWIMGLKDEFYEAAGEAAKIDWAVTEDTSVNMFETNIRHLGGLLAAYDLSREPALLSKAIELGDILWAGFDTPTHLPPFMFDFKQAKNGKLVLEDNQSSAAIGSFALEFTRLAQVSGDSKYYDAIARVTSLFVSNQLKTNLPGMWPMFINARKGTFEQTAFTLGAVADSFYEYLPKMHYLLGGQEPAYEEAYRDAMETAIKSLLFRPMLPDKDDILVAGSAAVAGGKATLNAKNEHLGCFAGGMFLLSGKLFDISEHVDIGTKLTNGCIYSYDAFPTGIMPEISQMHPCPSFEECEYDASKFTDTTLPKGFTAVGDPKYILRPEAIESVFYLYRITGDSKLQDVASVLVEGKPAQEDSMESFWFAETLKYFYLIFSPPDTISLDDWVFNTEAHPFRRPK</sequence>
<dbReference type="Proteomes" id="UP000038010">
    <property type="component" value="Unassembled WGS sequence"/>
</dbReference>
<dbReference type="OrthoDB" id="8118055at2759"/>
<feature type="active site" description="Proton donor" evidence="6">
    <location>
        <position position="409"/>
    </location>
</feature>
<dbReference type="GeneID" id="28731076"/>
<keyword evidence="7" id="KW-0106">Calcium</keyword>
<evidence type="ECO:0000313" key="12">
    <source>
        <dbReference type="Proteomes" id="UP000038010"/>
    </source>
</evidence>
<feature type="active site" evidence="6">
    <location>
        <position position="451"/>
    </location>
</feature>
<comment type="similarity">
    <text evidence="3 9">Belongs to the glycosyl hydrolase 47 family.</text>
</comment>
<comment type="caution">
    <text evidence="11">The sequence shown here is derived from an EMBL/GenBank/DDBJ whole genome shotgun (WGS) entry which is preliminary data.</text>
</comment>
<dbReference type="InterPro" id="IPR036026">
    <property type="entry name" value="Seven-hairpin_glycosidases"/>
</dbReference>
<proteinExistence type="inferred from homology"/>
<evidence type="ECO:0000256" key="3">
    <source>
        <dbReference type="ARBA" id="ARBA00007658"/>
    </source>
</evidence>
<dbReference type="SUPFAM" id="SSF48225">
    <property type="entry name" value="Seven-hairpin glycosidases"/>
    <property type="match status" value="1"/>
</dbReference>
<dbReference type="AlphaFoldDB" id="A0A0N1GYT2"/>
<feature type="chain" id="PRO_5005872835" description="alpha-1,2-Mannosidase" evidence="10">
    <location>
        <begin position="24"/>
        <end position="526"/>
    </location>
</feature>
<dbReference type="EMBL" id="LFJN01000035">
    <property type="protein sequence ID" value="KPI35942.1"/>
    <property type="molecule type" value="Genomic_DNA"/>
</dbReference>
<keyword evidence="9" id="KW-0326">Glycosidase</keyword>
<evidence type="ECO:0000256" key="10">
    <source>
        <dbReference type="SAM" id="SignalP"/>
    </source>
</evidence>
<keyword evidence="4 9" id="KW-0378">Hydrolase</keyword>
<dbReference type="GO" id="GO:0004571">
    <property type="term" value="F:mannosyl-oligosaccharide 1,2-alpha-mannosidase activity"/>
    <property type="evidence" value="ECO:0007669"/>
    <property type="project" value="InterPro"/>
</dbReference>
<dbReference type="GO" id="GO:0016020">
    <property type="term" value="C:membrane"/>
    <property type="evidence" value="ECO:0007669"/>
    <property type="project" value="InterPro"/>
</dbReference>
<dbReference type="PRINTS" id="PR00747">
    <property type="entry name" value="GLYHDRLASE47"/>
</dbReference>
<comment type="pathway">
    <text evidence="2">Protein modification; protein glycosylation.</text>
</comment>
<protein>
    <recommendedName>
        <fullName evidence="9">alpha-1,2-Mannosidase</fullName>
        <ecNumber evidence="9">3.2.1.-</ecNumber>
    </recommendedName>
</protein>
<gene>
    <name evidence="11" type="ORF">AB675_10425</name>
</gene>
<accession>A0A0N1GYT2</accession>
<feature type="active site" evidence="6">
    <location>
        <position position="295"/>
    </location>
</feature>